<dbReference type="PANTHER" id="PTHR45339">
    <property type="entry name" value="HYBRID SIGNAL TRANSDUCTION HISTIDINE KINASE J"/>
    <property type="match status" value="1"/>
</dbReference>
<comment type="caution">
    <text evidence="3">The sequence shown here is derived from an EMBL/GenBank/DDBJ whole genome shotgun (WGS) entry which is preliminary data.</text>
</comment>
<gene>
    <name evidence="3" type="ORF">DFH08DRAFT_987438</name>
</gene>
<evidence type="ECO:0000313" key="3">
    <source>
        <dbReference type="EMBL" id="KAJ7353247.1"/>
    </source>
</evidence>
<reference evidence="3" key="1">
    <citation type="submission" date="2023-03" db="EMBL/GenBank/DDBJ databases">
        <title>Massive genome expansion in bonnet fungi (Mycena s.s.) driven by repeated elements and novel gene families across ecological guilds.</title>
        <authorList>
            <consortium name="Lawrence Berkeley National Laboratory"/>
            <person name="Harder C.B."/>
            <person name="Miyauchi S."/>
            <person name="Viragh M."/>
            <person name="Kuo A."/>
            <person name="Thoen E."/>
            <person name="Andreopoulos B."/>
            <person name="Lu D."/>
            <person name="Skrede I."/>
            <person name="Drula E."/>
            <person name="Henrissat B."/>
            <person name="Morin E."/>
            <person name="Kohler A."/>
            <person name="Barry K."/>
            <person name="LaButti K."/>
            <person name="Morin E."/>
            <person name="Salamov A."/>
            <person name="Lipzen A."/>
            <person name="Mereny Z."/>
            <person name="Hegedus B."/>
            <person name="Baldrian P."/>
            <person name="Stursova M."/>
            <person name="Weitz H."/>
            <person name="Taylor A."/>
            <person name="Grigoriev I.V."/>
            <person name="Nagy L.G."/>
            <person name="Martin F."/>
            <person name="Kauserud H."/>
        </authorList>
    </citation>
    <scope>NUCLEOTIDE SEQUENCE</scope>
    <source>
        <strain evidence="3">CBHHK002</strain>
    </source>
</reference>
<dbReference type="GO" id="GO:0071474">
    <property type="term" value="P:cellular hyperosmotic response"/>
    <property type="evidence" value="ECO:0007669"/>
    <property type="project" value="TreeGrafter"/>
</dbReference>
<evidence type="ECO:0000256" key="2">
    <source>
        <dbReference type="ARBA" id="ARBA00023012"/>
    </source>
</evidence>
<keyword evidence="4" id="KW-1185">Reference proteome</keyword>
<keyword evidence="1" id="KW-0597">Phosphoprotein</keyword>
<dbReference type="InterPro" id="IPR036890">
    <property type="entry name" value="HATPase_C_sf"/>
</dbReference>
<dbReference type="PANTHER" id="PTHR45339:SF1">
    <property type="entry name" value="HYBRID SIGNAL TRANSDUCTION HISTIDINE KINASE J"/>
    <property type="match status" value="1"/>
</dbReference>
<dbReference type="GO" id="GO:0000160">
    <property type="term" value="P:phosphorelay signal transduction system"/>
    <property type="evidence" value="ECO:0007669"/>
    <property type="project" value="UniProtKB-KW"/>
</dbReference>
<evidence type="ECO:0000256" key="1">
    <source>
        <dbReference type="ARBA" id="ARBA00022553"/>
    </source>
</evidence>
<dbReference type="GO" id="GO:0004673">
    <property type="term" value="F:protein histidine kinase activity"/>
    <property type="evidence" value="ECO:0007669"/>
    <property type="project" value="TreeGrafter"/>
</dbReference>
<keyword evidence="2" id="KW-0902">Two-component regulatory system</keyword>
<sequence length="485" mass="51291">MYFNASGQVQWEMKGKAKGCRQGASSSKSIARTLLARSRGREWVVRDGKGEAVLRDGAAVAWTSSTTAWMRATAATWMDGHGGSVDGVEHAWRQMGVVRAVGGVNERGGMDECGTGYTAGAMGTAAAYMSTGAAVLKGGGVDERDGSIEGGCHVPSTVFDILKTLVGQATSYKGLDLMLDVAPEIPDVLTGDSLPICQVITNLVRNTIKFTEIGYVALNINAVSLDPDNVTLQFCVRNSSIRDIAQDKSNLPLDTLCQADGSTTWVGHAGTGMGLSKHLTSLMQGDMESELGKDSELYFTIKSQINQQQSLHETLLKLSPVTKQTILLVDTMHDNTGIEECLSELGLVPVVVHHIRHMRSREGADTSAHLPLLHVHAPRPISPLTAFARLARLPAKMMVFGYGPKLRSCASAAPTVPAATPGGNFEMETGILRGCASTAPAVPAATPGGNFEMETGILRGHSLTALAVAATVFFCCAIEAIPLGR</sequence>
<protein>
    <submittedName>
        <fullName evidence="3">Uncharacterized protein</fullName>
    </submittedName>
</protein>
<dbReference type="Gene3D" id="3.30.565.10">
    <property type="entry name" value="Histidine kinase-like ATPase, C-terminal domain"/>
    <property type="match status" value="1"/>
</dbReference>
<name>A0AAD7EW57_9AGAR</name>
<dbReference type="Proteomes" id="UP001218218">
    <property type="component" value="Unassembled WGS sequence"/>
</dbReference>
<dbReference type="SUPFAM" id="SSF55874">
    <property type="entry name" value="ATPase domain of HSP90 chaperone/DNA topoisomerase II/histidine kinase"/>
    <property type="match status" value="1"/>
</dbReference>
<evidence type="ECO:0000313" key="4">
    <source>
        <dbReference type="Proteomes" id="UP001218218"/>
    </source>
</evidence>
<dbReference type="AlphaFoldDB" id="A0AAD7EW57"/>
<organism evidence="3 4">
    <name type="scientific">Mycena albidolilacea</name>
    <dbReference type="NCBI Taxonomy" id="1033008"/>
    <lineage>
        <taxon>Eukaryota</taxon>
        <taxon>Fungi</taxon>
        <taxon>Dikarya</taxon>
        <taxon>Basidiomycota</taxon>
        <taxon>Agaricomycotina</taxon>
        <taxon>Agaricomycetes</taxon>
        <taxon>Agaricomycetidae</taxon>
        <taxon>Agaricales</taxon>
        <taxon>Marasmiineae</taxon>
        <taxon>Mycenaceae</taxon>
        <taxon>Mycena</taxon>
    </lineage>
</organism>
<proteinExistence type="predicted"/>
<dbReference type="EMBL" id="JARIHO010000011">
    <property type="protein sequence ID" value="KAJ7353247.1"/>
    <property type="molecule type" value="Genomic_DNA"/>
</dbReference>
<accession>A0AAD7EW57</accession>